<dbReference type="InterPro" id="IPR009003">
    <property type="entry name" value="Peptidase_S1_PA"/>
</dbReference>
<dbReference type="InterPro" id="IPR018114">
    <property type="entry name" value="TRYPSIN_HIS"/>
</dbReference>
<dbReference type="PROSITE" id="PS50240">
    <property type="entry name" value="TRYPSIN_DOM"/>
    <property type="match status" value="1"/>
</dbReference>
<dbReference type="PANTHER" id="PTHR24258:SF134">
    <property type="entry name" value="AGAP011908-PA"/>
    <property type="match status" value="1"/>
</dbReference>
<feature type="chain" id="PRO_5014609817" evidence="7">
    <location>
        <begin position="19"/>
        <end position="319"/>
    </location>
</feature>
<dbReference type="Gene3D" id="2.40.10.10">
    <property type="entry name" value="Trypsin-like serine proteases"/>
    <property type="match status" value="1"/>
</dbReference>
<evidence type="ECO:0000256" key="2">
    <source>
        <dbReference type="ARBA" id="ARBA00022525"/>
    </source>
</evidence>
<feature type="signal peptide" evidence="7">
    <location>
        <begin position="1"/>
        <end position="18"/>
    </location>
</feature>
<keyword evidence="6" id="KW-0378">Hydrolase</keyword>
<accession>A0A2K8JRA8</accession>
<protein>
    <submittedName>
        <fullName evidence="9">Venom S1 protease 7</fullName>
    </submittedName>
</protein>
<dbReference type="InterPro" id="IPR033116">
    <property type="entry name" value="TRYPSIN_SER"/>
</dbReference>
<dbReference type="InterPro" id="IPR001254">
    <property type="entry name" value="Trypsin_dom"/>
</dbReference>
<evidence type="ECO:0000256" key="1">
    <source>
        <dbReference type="ARBA" id="ARBA00004613"/>
    </source>
</evidence>
<dbReference type="GO" id="GO:0006508">
    <property type="term" value="P:proteolysis"/>
    <property type="evidence" value="ECO:0007669"/>
    <property type="project" value="UniProtKB-KW"/>
</dbReference>
<organism evidence="9">
    <name type="scientific">Lethocerus distinctifemur</name>
    <dbReference type="NCBI Taxonomy" id="280095"/>
    <lineage>
        <taxon>Eukaryota</taxon>
        <taxon>Metazoa</taxon>
        <taxon>Ecdysozoa</taxon>
        <taxon>Arthropoda</taxon>
        <taxon>Hexapoda</taxon>
        <taxon>Insecta</taxon>
        <taxon>Pterygota</taxon>
        <taxon>Neoptera</taxon>
        <taxon>Paraneoptera</taxon>
        <taxon>Hemiptera</taxon>
        <taxon>Heteroptera</taxon>
        <taxon>Panheteroptera</taxon>
        <taxon>Nepomorpha</taxon>
        <taxon>Belostomatidae</taxon>
        <taxon>Lethocerinae</taxon>
        <taxon>Lethocerus</taxon>
    </lineage>
</organism>
<feature type="domain" description="Peptidase S1" evidence="8">
    <location>
        <begin position="64"/>
        <end position="306"/>
    </location>
</feature>
<keyword evidence="6" id="KW-0720">Serine protease</keyword>
<keyword evidence="2" id="KW-0964">Secreted</keyword>
<dbReference type="GO" id="GO:0005576">
    <property type="term" value="C:extracellular region"/>
    <property type="evidence" value="ECO:0007669"/>
    <property type="project" value="UniProtKB-SubCell"/>
</dbReference>
<evidence type="ECO:0000256" key="6">
    <source>
        <dbReference type="RuleBase" id="RU363034"/>
    </source>
</evidence>
<dbReference type="InterPro" id="IPR043504">
    <property type="entry name" value="Peptidase_S1_PA_chymotrypsin"/>
</dbReference>
<dbReference type="PRINTS" id="PR00722">
    <property type="entry name" value="CHYMOTRYPSIN"/>
</dbReference>
<keyword evidence="4" id="KW-1015">Disulfide bond</keyword>
<dbReference type="PROSITE" id="PS00135">
    <property type="entry name" value="TRYPSIN_SER"/>
    <property type="match status" value="1"/>
</dbReference>
<keyword evidence="3 7" id="KW-0732">Signal</keyword>
<evidence type="ECO:0000256" key="4">
    <source>
        <dbReference type="ARBA" id="ARBA00023157"/>
    </source>
</evidence>
<dbReference type="GO" id="GO:0004252">
    <property type="term" value="F:serine-type endopeptidase activity"/>
    <property type="evidence" value="ECO:0007669"/>
    <property type="project" value="InterPro"/>
</dbReference>
<evidence type="ECO:0000256" key="3">
    <source>
        <dbReference type="ARBA" id="ARBA00022729"/>
    </source>
</evidence>
<dbReference type="SMART" id="SM00020">
    <property type="entry name" value="Tryp_SPc"/>
    <property type="match status" value="1"/>
</dbReference>
<reference evidence="9" key="1">
    <citation type="journal article" date="2018" name="Cell. Mol. Life Sci.">
        <title>Giant fish-killing water bug reveals ancient and dynamic venom evolution in Heteroptera.</title>
        <authorList>
            <person name="Walker A.A."/>
            <person name="Hernandez-Vargas M.J."/>
            <person name="Corzo G."/>
            <person name="Fry B.G."/>
            <person name="King G.F."/>
        </authorList>
    </citation>
    <scope>NUCLEOTIDE SEQUENCE</scope>
</reference>
<dbReference type="FunFam" id="2.40.10.10:FF:000068">
    <property type="entry name" value="transmembrane protease serine 2"/>
    <property type="match status" value="1"/>
</dbReference>
<sequence length="319" mass="34538">MKLILAVAVVCLAGLGQCVPKPYDFSYVPNRASPEVDSSEAGQFKGPRGTNCSCGWTYSDGGRIVGGKEAKVNQYPYMAGIGYVDPRNKQMLVGVFCGGTIVTEFHVLTAAHCTYEEETYDGLAVTIGDHDISRLYESKFTTMHEVANIVEHPLWSPKTLVNDVALIVLKTRIAFNAAVGPVCLPNRLPDIVGQKVKVIGWGDTKFYGDSNVLLKVNLKVLPLKVCAENYPKKPIPLSPSTQLCTFSLDKDSCQGDSGGPVTWLDPDTNRFTLVGIVSYGTGCATMIPGVNTLVSHFMPWIQKTIKETTPVPVSTCAKV</sequence>
<proteinExistence type="evidence at transcript level"/>
<dbReference type="SUPFAM" id="SSF50494">
    <property type="entry name" value="Trypsin-like serine proteases"/>
    <property type="match status" value="1"/>
</dbReference>
<evidence type="ECO:0000313" key="9">
    <source>
        <dbReference type="EMBL" id="ATU82473.1"/>
    </source>
</evidence>
<evidence type="ECO:0000256" key="7">
    <source>
        <dbReference type="SAM" id="SignalP"/>
    </source>
</evidence>
<dbReference type="InterPro" id="IPR001314">
    <property type="entry name" value="Peptidase_S1A"/>
</dbReference>
<keyword evidence="6 9" id="KW-0645">Protease</keyword>
<evidence type="ECO:0000259" key="8">
    <source>
        <dbReference type="PROSITE" id="PS50240"/>
    </source>
</evidence>
<dbReference type="CDD" id="cd00190">
    <property type="entry name" value="Tryp_SPc"/>
    <property type="match status" value="1"/>
</dbReference>
<dbReference type="EMBL" id="MF683332">
    <property type="protein sequence ID" value="ATU82473.1"/>
    <property type="molecule type" value="mRNA"/>
</dbReference>
<dbReference type="AlphaFoldDB" id="A0A2K8JRA8"/>
<evidence type="ECO:0000256" key="5">
    <source>
        <dbReference type="ARBA" id="ARBA00023180"/>
    </source>
</evidence>
<keyword evidence="5" id="KW-0325">Glycoprotein</keyword>
<dbReference type="Pfam" id="PF00089">
    <property type="entry name" value="Trypsin"/>
    <property type="match status" value="1"/>
</dbReference>
<dbReference type="FunFam" id="2.40.10.10:FF:000054">
    <property type="entry name" value="Complement C1r subcomponent"/>
    <property type="match status" value="1"/>
</dbReference>
<dbReference type="PROSITE" id="PS00134">
    <property type="entry name" value="TRYPSIN_HIS"/>
    <property type="match status" value="1"/>
</dbReference>
<dbReference type="PANTHER" id="PTHR24258">
    <property type="entry name" value="SERINE PROTEASE-RELATED"/>
    <property type="match status" value="1"/>
</dbReference>
<name>A0A2K8JRA8_9HEMI</name>
<comment type="subcellular location">
    <subcellularLocation>
        <location evidence="1">Secreted</location>
    </subcellularLocation>
</comment>